<reference evidence="1 2" key="1">
    <citation type="submission" date="2017-02" db="EMBL/GenBank/DDBJ databases">
        <title>Whole genome sequencing of Metallibacterium scheffleri DSM 24874 (T).</title>
        <authorList>
            <person name="Kumar S."/>
            <person name="Patil P."/>
            <person name="Patil P.B."/>
        </authorList>
    </citation>
    <scope>NUCLEOTIDE SEQUENCE [LARGE SCALE GENOMIC DNA]</scope>
    <source>
        <strain evidence="1 2">DSM 24874</strain>
    </source>
</reference>
<accession>A0A4S3KF01</accession>
<sequence>MTNFDRFLASWSGVDGGNPFADVWICGIEHGGSLEPATNLDPELEPASWTDDFKKQHPKFQTWQYNQKAAKLLVALNSLQRDLGQQPSLEGWKAYMAEKLYVRDGESFKLNLFPLASPKVDSAEWNLVYAQHPALRDKGAYRERCRQVRFPFFDDQRHRYKPKIIVGTGKTFRDDFAKAFGFHGPGERRPIGAGQRQRECFVYEDHGATLVVTPFFGGRYGLNGDDHLIALARLIAEYRLASLCRSTFGRPFRTIPGVAASHAG</sequence>
<dbReference type="Proteomes" id="UP000307749">
    <property type="component" value="Unassembled WGS sequence"/>
</dbReference>
<evidence type="ECO:0000313" key="1">
    <source>
        <dbReference type="EMBL" id="THD07142.1"/>
    </source>
</evidence>
<dbReference type="RefSeq" id="WP_081128234.1">
    <property type="nucleotide sequence ID" value="NZ_LDOS01000002.1"/>
</dbReference>
<dbReference type="STRING" id="993689.GCA_002077135_02541"/>
<dbReference type="OrthoDB" id="9156542at2"/>
<keyword evidence="2" id="KW-1185">Reference proteome</keyword>
<evidence type="ECO:0000313" key="2">
    <source>
        <dbReference type="Proteomes" id="UP000307749"/>
    </source>
</evidence>
<dbReference type="EMBL" id="MWQO01000063">
    <property type="protein sequence ID" value="THD07142.1"/>
    <property type="molecule type" value="Genomic_DNA"/>
</dbReference>
<organism evidence="1 2">
    <name type="scientific">Metallibacterium scheffleri</name>
    <dbReference type="NCBI Taxonomy" id="993689"/>
    <lineage>
        <taxon>Bacteria</taxon>
        <taxon>Pseudomonadati</taxon>
        <taxon>Pseudomonadota</taxon>
        <taxon>Gammaproteobacteria</taxon>
        <taxon>Lysobacterales</taxon>
        <taxon>Rhodanobacteraceae</taxon>
        <taxon>Metallibacterium</taxon>
    </lineage>
</organism>
<protein>
    <submittedName>
        <fullName evidence="1">Uncharacterized protein</fullName>
    </submittedName>
</protein>
<dbReference type="AlphaFoldDB" id="A0A4S3KF01"/>
<comment type="caution">
    <text evidence="1">The sequence shown here is derived from an EMBL/GenBank/DDBJ whole genome shotgun (WGS) entry which is preliminary data.</text>
</comment>
<name>A0A4S3KF01_9GAMM</name>
<gene>
    <name evidence="1" type="ORF">B1806_15285</name>
</gene>
<proteinExistence type="predicted"/>